<keyword evidence="7" id="KW-0282">Flagellum</keyword>
<accession>A0ABT9IIQ0</accession>
<dbReference type="Proteomes" id="UP001233673">
    <property type="component" value="Unassembled WGS sequence"/>
</dbReference>
<comment type="function">
    <text evidence="4">Flagellin is the subunit protein which polymerizes to form the filaments of bacterial flagella.</text>
</comment>
<dbReference type="Pfam" id="PF00700">
    <property type="entry name" value="Flagellin_C"/>
    <property type="match status" value="1"/>
</dbReference>
<dbReference type="PANTHER" id="PTHR42792">
    <property type="entry name" value="FLAGELLIN"/>
    <property type="match status" value="1"/>
</dbReference>
<dbReference type="Gene3D" id="6.10.10.10">
    <property type="entry name" value="Flagellar export chaperone, C-terminal domain"/>
    <property type="match status" value="1"/>
</dbReference>
<keyword evidence="7" id="KW-0966">Cell projection</keyword>
<dbReference type="Gene3D" id="1.20.1330.10">
    <property type="entry name" value="f41 fragment of flagellin, N-terminal domain"/>
    <property type="match status" value="1"/>
</dbReference>
<sequence length="398" mass="40868">MRISTNVAALKTHRVLAGSDRAAGRSLERLASGLRINRAADDAAGLAVAEGLRSRIGGMRQAVRNTHDGISVVRTAEGALAQSTSVLQRMRDLTVQAANDGALDASAKAAVQREIDQLAAELTRIATVTAFNGTPLLDGSYRGTFQVGSEVGETITVVIGGAGRGMDAEGLGIGGIDVARTAAGSAARATATPAVSDEEGVPTSGRLSLAGDFITPGSLEAAYRDLTGTISYAGRTFDLGTVDYTGDVTAQDHIDTINLAARAALGTAGMPVVATSGELVFTGDNPGPGSTTADGQRLSLRYDPQLDTGTAVRAIDTAIRWVGSARADLGAIENRLAHTAARLDVAVENTTASWSRIRDTDMAAEMSALTRAQVLSQAGTAMLAQAQQSPQGVLRLLG</sequence>
<evidence type="ECO:0000259" key="6">
    <source>
        <dbReference type="Pfam" id="PF00700"/>
    </source>
</evidence>
<evidence type="ECO:0000313" key="7">
    <source>
        <dbReference type="EMBL" id="MDP5185445.1"/>
    </source>
</evidence>
<dbReference type="InterPro" id="IPR046358">
    <property type="entry name" value="Flagellin_C"/>
</dbReference>
<feature type="domain" description="Flagellin C-terminal" evidence="6">
    <location>
        <begin position="313"/>
        <end position="397"/>
    </location>
</feature>
<dbReference type="InterPro" id="IPR001029">
    <property type="entry name" value="Flagellin_N"/>
</dbReference>
<comment type="subcellular location">
    <subcellularLocation>
        <location evidence="4">Secreted</location>
    </subcellularLocation>
    <subcellularLocation>
        <location evidence="4">Bacterial flagellum</location>
    </subcellularLocation>
</comment>
<dbReference type="InterPro" id="IPR001492">
    <property type="entry name" value="Flagellin"/>
</dbReference>
<protein>
    <recommendedName>
        <fullName evidence="2 4">Flagellin</fullName>
    </recommendedName>
</protein>
<keyword evidence="3 4" id="KW-0975">Bacterial flagellum</keyword>
<evidence type="ECO:0000259" key="5">
    <source>
        <dbReference type="Pfam" id="PF00669"/>
    </source>
</evidence>
<organism evidence="7 8">
    <name type="scientific">Blastococcus carthaginiensis</name>
    <dbReference type="NCBI Taxonomy" id="3050034"/>
    <lineage>
        <taxon>Bacteria</taxon>
        <taxon>Bacillati</taxon>
        <taxon>Actinomycetota</taxon>
        <taxon>Actinomycetes</taxon>
        <taxon>Geodermatophilales</taxon>
        <taxon>Geodermatophilaceae</taxon>
        <taxon>Blastococcus</taxon>
    </lineage>
</organism>
<gene>
    <name evidence="7" type="ORF">QOZ88_22660</name>
</gene>
<dbReference type="Pfam" id="PF00669">
    <property type="entry name" value="Flagellin_N"/>
    <property type="match status" value="1"/>
</dbReference>
<dbReference type="RefSeq" id="WP_306001945.1">
    <property type="nucleotide sequence ID" value="NZ_JASNFN010000050.1"/>
</dbReference>
<dbReference type="PRINTS" id="PR00207">
    <property type="entry name" value="FLAGELLIN"/>
</dbReference>
<evidence type="ECO:0000313" key="8">
    <source>
        <dbReference type="Proteomes" id="UP001233673"/>
    </source>
</evidence>
<reference evidence="8" key="1">
    <citation type="submission" date="2023-05" db="EMBL/GenBank/DDBJ databases">
        <title>Draft genome of Pseudofrankia sp. BMG5.37.</title>
        <authorList>
            <person name="Gtari M."/>
            <person name="Ghodhbane F."/>
            <person name="Sbissi I."/>
        </authorList>
    </citation>
    <scope>NUCLEOTIDE SEQUENCE [LARGE SCALE GENOMIC DNA]</scope>
    <source>
        <strain evidence="8">BMG 814</strain>
    </source>
</reference>
<proteinExistence type="inferred from homology"/>
<name>A0ABT9IIQ0_9ACTN</name>
<comment type="similarity">
    <text evidence="1 4">Belongs to the bacterial flagellin family.</text>
</comment>
<feature type="domain" description="Flagellin N-terminal" evidence="5">
    <location>
        <begin position="3"/>
        <end position="140"/>
    </location>
</feature>
<keyword evidence="8" id="KW-1185">Reference proteome</keyword>
<dbReference type="EMBL" id="JASNFN010000050">
    <property type="protein sequence ID" value="MDP5185445.1"/>
    <property type="molecule type" value="Genomic_DNA"/>
</dbReference>
<evidence type="ECO:0000256" key="4">
    <source>
        <dbReference type="RuleBase" id="RU362073"/>
    </source>
</evidence>
<keyword evidence="7" id="KW-0969">Cilium</keyword>
<dbReference type="SUPFAM" id="SSF64518">
    <property type="entry name" value="Phase 1 flagellin"/>
    <property type="match status" value="1"/>
</dbReference>
<dbReference type="InterPro" id="IPR042187">
    <property type="entry name" value="Flagellin_C_sub2"/>
</dbReference>
<dbReference type="PANTHER" id="PTHR42792:SF2">
    <property type="entry name" value="FLAGELLIN"/>
    <property type="match status" value="1"/>
</dbReference>
<evidence type="ECO:0000256" key="1">
    <source>
        <dbReference type="ARBA" id="ARBA00005709"/>
    </source>
</evidence>
<comment type="caution">
    <text evidence="7">The sequence shown here is derived from an EMBL/GenBank/DDBJ whole genome shotgun (WGS) entry which is preliminary data.</text>
</comment>
<dbReference type="Gene3D" id="3.30.70.2120">
    <property type="match status" value="1"/>
</dbReference>
<evidence type="ECO:0000256" key="3">
    <source>
        <dbReference type="ARBA" id="ARBA00023143"/>
    </source>
</evidence>
<evidence type="ECO:0000256" key="2">
    <source>
        <dbReference type="ARBA" id="ARBA00020110"/>
    </source>
</evidence>
<keyword evidence="4" id="KW-0964">Secreted</keyword>